<dbReference type="EMBL" id="JAWJWF010000050">
    <property type="protein sequence ID" value="KAK6618040.1"/>
    <property type="molecule type" value="Genomic_DNA"/>
</dbReference>
<dbReference type="Proteomes" id="UP001359485">
    <property type="component" value="Unassembled WGS sequence"/>
</dbReference>
<keyword evidence="1" id="KW-0175">Coiled coil</keyword>
<evidence type="ECO:0000313" key="2">
    <source>
        <dbReference type="EMBL" id="KAK6618040.1"/>
    </source>
</evidence>
<name>A0ABR1AEW7_POLSC</name>
<protein>
    <submittedName>
        <fullName evidence="2">Uncharacterized protein</fullName>
    </submittedName>
</protein>
<proteinExistence type="predicted"/>
<accession>A0ABR1AEW7</accession>
<comment type="caution">
    <text evidence="2">The sequence shown here is derived from an EMBL/GenBank/DDBJ whole genome shotgun (WGS) entry which is preliminary data.</text>
</comment>
<gene>
    <name evidence="2" type="ORF">RUM44_002482</name>
</gene>
<keyword evidence="3" id="KW-1185">Reference proteome</keyword>
<sequence length="622" mass="72327">MDRKKLESKIEIWAANLGFCMADGSAPPENYFASLTATPHRRQLWEVLIETVQNRQKIEQMRKQLLAFNLKQRNILISDVNDKQFSGKIQLSMRQKELEKEIDGEKKATLELERRILSKSSDLLFDICKLSELEKQCQEYKQKAVALKLLNRKEKACLEEFEELLTSIQSSRNAILQTMNMQKMREVELSQEDDVSDIKEKMSKLLQSNETETSLWEKVLAWKKDLLGNLSNVLQEMDSFQKNILVEKEEEVEKAFTSSVSKLKQDVCLKSLQVMLKEAEGQVLNSEIQNLVAKAEGKVFKPVNEGSFNDNVSYKAEEEIDSFSGKGESLVQLINYVNSVGLKSYQDFLKNELSQLQNLRLKRQDEKQEVAGGQEKLQQSLDAIESVSNEIKKLKSEQEEQRREIIRLSGRLKELSKEIVEETKDKNFVTEVEETVEKIKNYSERQIDRFLDLPLDALRTVEDANGKRIFACESLPHCLDNYGGEFKGFFKSMLIQPYQSVESVLTEIKKRQEAMSEMRTFLSEREKQNEMEKAIFTRLMSIKCDSETWEKNFNESNKILSSTLSKANEHQSRIPFVLKLMTNWLEQPYRMMIKNTETVEGVTLREYEEMYKKLQREKSGKS</sequence>
<reference evidence="2 3" key="1">
    <citation type="submission" date="2023-09" db="EMBL/GenBank/DDBJ databases">
        <title>Genomes of two closely related lineages of the louse Polyplax serrata with different host specificities.</title>
        <authorList>
            <person name="Martinu J."/>
            <person name="Tarabai H."/>
            <person name="Stefka J."/>
            <person name="Hypsa V."/>
        </authorList>
    </citation>
    <scope>NUCLEOTIDE SEQUENCE [LARGE SCALE GENOMIC DNA]</scope>
    <source>
        <strain evidence="2">98ZLc_SE</strain>
    </source>
</reference>
<organism evidence="2 3">
    <name type="scientific">Polyplax serrata</name>
    <name type="common">Common mouse louse</name>
    <dbReference type="NCBI Taxonomy" id="468196"/>
    <lineage>
        <taxon>Eukaryota</taxon>
        <taxon>Metazoa</taxon>
        <taxon>Ecdysozoa</taxon>
        <taxon>Arthropoda</taxon>
        <taxon>Hexapoda</taxon>
        <taxon>Insecta</taxon>
        <taxon>Pterygota</taxon>
        <taxon>Neoptera</taxon>
        <taxon>Paraneoptera</taxon>
        <taxon>Psocodea</taxon>
        <taxon>Troctomorpha</taxon>
        <taxon>Phthiraptera</taxon>
        <taxon>Anoplura</taxon>
        <taxon>Polyplacidae</taxon>
        <taxon>Polyplax</taxon>
    </lineage>
</organism>
<evidence type="ECO:0000313" key="3">
    <source>
        <dbReference type="Proteomes" id="UP001359485"/>
    </source>
</evidence>
<feature type="coiled-coil region" evidence="1">
    <location>
        <begin position="95"/>
        <end position="150"/>
    </location>
</feature>
<evidence type="ECO:0000256" key="1">
    <source>
        <dbReference type="SAM" id="Coils"/>
    </source>
</evidence>
<feature type="coiled-coil region" evidence="1">
    <location>
        <begin position="349"/>
        <end position="425"/>
    </location>
</feature>